<dbReference type="EMBL" id="ASPP01017611">
    <property type="protein sequence ID" value="ETO16928.1"/>
    <property type="molecule type" value="Genomic_DNA"/>
</dbReference>
<evidence type="ECO:0008006" key="4">
    <source>
        <dbReference type="Google" id="ProtNLM"/>
    </source>
</evidence>
<dbReference type="AlphaFoldDB" id="X6MSJ7"/>
<organism evidence="2 3">
    <name type="scientific">Reticulomyxa filosa</name>
    <dbReference type="NCBI Taxonomy" id="46433"/>
    <lineage>
        <taxon>Eukaryota</taxon>
        <taxon>Sar</taxon>
        <taxon>Rhizaria</taxon>
        <taxon>Retaria</taxon>
        <taxon>Foraminifera</taxon>
        <taxon>Monothalamids</taxon>
        <taxon>Reticulomyxidae</taxon>
        <taxon>Reticulomyxa</taxon>
    </lineage>
</organism>
<keyword evidence="1" id="KW-0175">Coiled coil</keyword>
<evidence type="ECO:0000256" key="1">
    <source>
        <dbReference type="SAM" id="Coils"/>
    </source>
</evidence>
<sequence length="265" mass="31369">MLLLEEKIEKRKQKNYFSVPGYYSRDRASLTNEPQRLYTLVCLLCKQIANNAVELHCDEMIFTQAMENVQLNNITITDFRKIKYKTKYFRIIEHGNESDLNSKRNCNYKGNIKKWKTFEQLQNVAQDLQSQLELEKLQIKQIDNLKTELLIKDQQIIGLTKDIQQLKIELSQNMIRLQRLKRSEQYQNKIDTRATEFERNRNIQANIERLTVQRNAQNKKKEGYTDYIAKKNCSSMLSFIKNGVDFLLLNESNKTTQLKTMNGIL</sequence>
<gene>
    <name evidence="2" type="ORF">RFI_20410</name>
</gene>
<keyword evidence="3" id="KW-1185">Reference proteome</keyword>
<name>X6MSJ7_RETFI</name>
<comment type="caution">
    <text evidence="2">The sequence shown here is derived from an EMBL/GenBank/DDBJ whole genome shotgun (WGS) entry which is preliminary data.</text>
</comment>
<dbReference type="Proteomes" id="UP000023152">
    <property type="component" value="Unassembled WGS sequence"/>
</dbReference>
<protein>
    <recommendedName>
        <fullName evidence="4">Viral A-type inclusion protein</fullName>
    </recommendedName>
</protein>
<evidence type="ECO:0000313" key="2">
    <source>
        <dbReference type="EMBL" id="ETO16928.1"/>
    </source>
</evidence>
<feature type="coiled-coil region" evidence="1">
    <location>
        <begin position="118"/>
        <end position="220"/>
    </location>
</feature>
<proteinExistence type="predicted"/>
<accession>X6MSJ7</accession>
<evidence type="ECO:0000313" key="3">
    <source>
        <dbReference type="Proteomes" id="UP000023152"/>
    </source>
</evidence>
<reference evidence="2 3" key="1">
    <citation type="journal article" date="2013" name="Curr. Biol.">
        <title>The Genome of the Foraminiferan Reticulomyxa filosa.</title>
        <authorList>
            <person name="Glockner G."/>
            <person name="Hulsmann N."/>
            <person name="Schleicher M."/>
            <person name="Noegel A.A."/>
            <person name="Eichinger L."/>
            <person name="Gallinger C."/>
            <person name="Pawlowski J."/>
            <person name="Sierra R."/>
            <person name="Euteneuer U."/>
            <person name="Pillet L."/>
            <person name="Moustafa A."/>
            <person name="Platzer M."/>
            <person name="Groth M."/>
            <person name="Szafranski K."/>
            <person name="Schliwa M."/>
        </authorList>
    </citation>
    <scope>NUCLEOTIDE SEQUENCE [LARGE SCALE GENOMIC DNA]</scope>
</reference>